<dbReference type="Proteomes" id="UP001302719">
    <property type="component" value="Chromosome"/>
</dbReference>
<evidence type="ECO:0000313" key="2">
    <source>
        <dbReference type="Proteomes" id="UP001302719"/>
    </source>
</evidence>
<accession>A0AA96GLQ4</accession>
<name>A0AA96GLQ4_9BACT</name>
<dbReference type="InterPro" id="IPR018759">
    <property type="entry name" value="BBP2_2"/>
</dbReference>
<dbReference type="KEGG" id="nall:PP769_09005"/>
<keyword evidence="2" id="KW-1185">Reference proteome</keyword>
<gene>
    <name evidence="1" type="ORF">PP769_09005</name>
</gene>
<evidence type="ECO:0000313" key="1">
    <source>
        <dbReference type="EMBL" id="WNM59876.1"/>
    </source>
</evidence>
<reference evidence="1 2" key="1">
    <citation type="submission" date="2023-01" db="EMBL/GenBank/DDBJ databases">
        <title>Cultivation and genomic characterization of new, ubiquitous marine nitrite-oxidizing bacteria from the Nitrospirales.</title>
        <authorList>
            <person name="Mueller A.J."/>
            <person name="Daebeler A."/>
            <person name="Herbold C.W."/>
            <person name="Kirkegaard R.H."/>
            <person name="Daims H."/>
        </authorList>
    </citation>
    <scope>NUCLEOTIDE SEQUENCE [LARGE SCALE GENOMIC DNA]</scope>
    <source>
        <strain evidence="1 2">VA</strain>
    </source>
</reference>
<dbReference type="RefSeq" id="WP_312646759.1">
    <property type="nucleotide sequence ID" value="NZ_CP116967.1"/>
</dbReference>
<sequence length="462" mass="51934">MINSVWRKIRAVRLSPFATMRERKRPFAVILTVLVACEIFSPVGGQAQSFSDMGLFYFTGSHRPIQNRGGLFREYMTGNGLGDGIKAGPVLLRPFLGVSEVYTDNVFKRDTNTKSDFLTTVAPGIQAFMPFGGGKHSVLLDYRAAQFLYAKFTENNALAQDALGHVSLNYPGGLAIDLQGGHLEGFDPRGSEVDTQQRDITKWNVNQFLGQIEFTGQKAGIRLRTNFDDLNYTNNGQAAPRDRTRAGANLSVFVRVTPSTRALLGVRIVNNDYNTNTQQNSFGYGAFTGFSVAPTRQFSGEFNIGYQVLNFDHAPISEESTRGQNLLAKGLSLGSEQQTFWYMRGNLAWNPTSRLSFNIRPFSNINQSAVQGTSTFKRIGVDVYGRQSFTERLALRGNFYYANDNFNTNRTDDQFRFRIGPEYRTVKWLGFRLDYIFEKRSSNINNFEFNSNTIMLSIQGII</sequence>
<dbReference type="EMBL" id="CP116967">
    <property type="protein sequence ID" value="WNM59876.1"/>
    <property type="molecule type" value="Genomic_DNA"/>
</dbReference>
<dbReference type="Pfam" id="PF10082">
    <property type="entry name" value="BBP2_2"/>
    <property type="match status" value="2"/>
</dbReference>
<proteinExistence type="predicted"/>
<protein>
    <submittedName>
        <fullName evidence="1">Outer membrane beta-barrel protein</fullName>
    </submittedName>
</protein>
<dbReference type="AlphaFoldDB" id="A0AA96GLQ4"/>
<organism evidence="1 2">
    <name type="scientific">Candidatus Nitrospira allomarina</name>
    <dbReference type="NCBI Taxonomy" id="3020900"/>
    <lineage>
        <taxon>Bacteria</taxon>
        <taxon>Pseudomonadati</taxon>
        <taxon>Nitrospirota</taxon>
        <taxon>Nitrospiria</taxon>
        <taxon>Nitrospirales</taxon>
        <taxon>Nitrospiraceae</taxon>
        <taxon>Nitrospira</taxon>
    </lineage>
</organism>